<dbReference type="AlphaFoldDB" id="A0A921JWH5"/>
<organism evidence="1 2">
    <name type="scientific">Levilactobacillus hammesii</name>
    <dbReference type="NCBI Taxonomy" id="267633"/>
    <lineage>
        <taxon>Bacteria</taxon>
        <taxon>Bacillati</taxon>
        <taxon>Bacillota</taxon>
        <taxon>Bacilli</taxon>
        <taxon>Lactobacillales</taxon>
        <taxon>Lactobacillaceae</taxon>
        <taxon>Levilactobacillus</taxon>
    </lineage>
</organism>
<dbReference type="EMBL" id="DYXN01000084">
    <property type="protein sequence ID" value="HJE87053.1"/>
    <property type="molecule type" value="Genomic_DNA"/>
</dbReference>
<proteinExistence type="predicted"/>
<evidence type="ECO:0000313" key="1">
    <source>
        <dbReference type="EMBL" id="HJE87053.1"/>
    </source>
</evidence>
<comment type="caution">
    <text evidence="1">The sequence shown here is derived from an EMBL/GenBank/DDBJ whole genome shotgun (WGS) entry which is preliminary data.</text>
</comment>
<sequence>MTKHHQAYHSPYAAMLTNERFALATRLAAQYHLDESQVMFAYLQITATVAEPGKTVTARQREIDRRFQAFLEDAGTPKPL</sequence>
<protein>
    <submittedName>
        <fullName evidence="1">Uncharacterized protein</fullName>
    </submittedName>
</protein>
<name>A0A921JWH5_9LACO</name>
<reference evidence="1" key="1">
    <citation type="journal article" date="2021" name="PeerJ">
        <title>Extensive microbial diversity within the chicken gut microbiome revealed by metagenomics and culture.</title>
        <authorList>
            <person name="Gilroy R."/>
            <person name="Ravi A."/>
            <person name="Getino M."/>
            <person name="Pursley I."/>
            <person name="Horton D.L."/>
            <person name="Alikhan N.F."/>
            <person name="Baker D."/>
            <person name="Gharbi K."/>
            <person name="Hall N."/>
            <person name="Watson M."/>
            <person name="Adriaenssens E.M."/>
            <person name="Foster-Nyarko E."/>
            <person name="Jarju S."/>
            <person name="Secka A."/>
            <person name="Antonio M."/>
            <person name="Oren A."/>
            <person name="Chaudhuri R.R."/>
            <person name="La Ragione R."/>
            <person name="Hildebrand F."/>
            <person name="Pallen M.J."/>
        </authorList>
    </citation>
    <scope>NUCLEOTIDE SEQUENCE</scope>
    <source>
        <strain evidence="1">CHK173-2145</strain>
    </source>
</reference>
<reference evidence="1" key="2">
    <citation type="submission" date="2021-09" db="EMBL/GenBank/DDBJ databases">
        <authorList>
            <person name="Gilroy R."/>
        </authorList>
    </citation>
    <scope>NUCLEOTIDE SEQUENCE</scope>
    <source>
        <strain evidence="1">CHK173-2145</strain>
    </source>
</reference>
<accession>A0A921JWH5</accession>
<evidence type="ECO:0000313" key="2">
    <source>
        <dbReference type="Proteomes" id="UP000721920"/>
    </source>
</evidence>
<dbReference type="Proteomes" id="UP000721920">
    <property type="component" value="Unassembled WGS sequence"/>
</dbReference>
<gene>
    <name evidence="1" type="ORF">K8U88_05640</name>
</gene>